<dbReference type="EMBL" id="JAEHFQ010000011">
    <property type="protein sequence ID" value="MBM0635141.1"/>
    <property type="molecule type" value="Genomic_DNA"/>
</dbReference>
<protein>
    <submittedName>
        <fullName evidence="2">Uncharacterized protein</fullName>
    </submittedName>
</protein>
<proteinExistence type="predicted"/>
<feature type="region of interest" description="Disordered" evidence="1">
    <location>
        <begin position="16"/>
        <end position="39"/>
    </location>
</feature>
<accession>A0A8I1LS12</accession>
<evidence type="ECO:0000256" key="1">
    <source>
        <dbReference type="SAM" id="MobiDB-lite"/>
    </source>
</evidence>
<reference evidence="2" key="1">
    <citation type="submission" date="2020-12" db="EMBL/GenBank/DDBJ databases">
        <title>Paenibacillus polymyxa LMG 27872: a double-edged sword.</title>
        <authorList>
            <person name="Langendries S."/>
            <person name="Garcia Mendez S."/>
            <person name="Beirinckx S."/>
            <person name="Viaene T."/>
            <person name="Baeyen S."/>
            <person name="Goeminne G."/>
            <person name="Willems A."/>
            <person name="Debode J."/>
            <person name="Goormachtig S."/>
        </authorList>
    </citation>
    <scope>NUCLEOTIDE SEQUENCE</scope>
    <source>
        <strain evidence="2">LMG 27872</strain>
    </source>
</reference>
<gene>
    <name evidence="2" type="ORF">JDW19_18695</name>
</gene>
<name>A0A8I1LS12_PAEPO</name>
<sequence>MVDALANLLRFELTPGQADDSVMDSEQGDRRRKRAYDQDTYKERPIDELLF</sequence>
<comment type="caution">
    <text evidence="2">The sequence shown here is derived from an EMBL/GenBank/DDBJ whole genome shotgun (WGS) entry which is preliminary data.</text>
</comment>
<dbReference type="Proteomes" id="UP000650605">
    <property type="component" value="Unassembled WGS sequence"/>
</dbReference>
<evidence type="ECO:0000313" key="3">
    <source>
        <dbReference type="Proteomes" id="UP000650605"/>
    </source>
</evidence>
<dbReference type="AlphaFoldDB" id="A0A8I1LS12"/>
<organism evidence="2 3">
    <name type="scientific">Paenibacillus polymyxa</name>
    <name type="common">Bacillus polymyxa</name>
    <dbReference type="NCBI Taxonomy" id="1406"/>
    <lineage>
        <taxon>Bacteria</taxon>
        <taxon>Bacillati</taxon>
        <taxon>Bacillota</taxon>
        <taxon>Bacilli</taxon>
        <taxon>Bacillales</taxon>
        <taxon>Paenibacillaceae</taxon>
        <taxon>Paenibacillus</taxon>
    </lineage>
</organism>
<evidence type="ECO:0000313" key="2">
    <source>
        <dbReference type="EMBL" id="MBM0635141.1"/>
    </source>
</evidence>